<organism evidence="4 5">
    <name type="scientific">Discina gigas</name>
    <dbReference type="NCBI Taxonomy" id="1032678"/>
    <lineage>
        <taxon>Eukaryota</taxon>
        <taxon>Fungi</taxon>
        <taxon>Dikarya</taxon>
        <taxon>Ascomycota</taxon>
        <taxon>Pezizomycotina</taxon>
        <taxon>Pezizomycetes</taxon>
        <taxon>Pezizales</taxon>
        <taxon>Discinaceae</taxon>
        <taxon>Discina</taxon>
    </lineage>
</organism>
<keyword evidence="1" id="KW-0863">Zinc-finger</keyword>
<dbReference type="EMBL" id="JBBBZM010000119">
    <property type="protein sequence ID" value="KAL0633626.1"/>
    <property type="molecule type" value="Genomic_DNA"/>
</dbReference>
<feature type="domain" description="C3H1-type" evidence="3">
    <location>
        <begin position="376"/>
        <end position="400"/>
    </location>
</feature>
<feature type="region of interest" description="Disordered" evidence="2">
    <location>
        <begin position="228"/>
        <end position="300"/>
    </location>
</feature>
<feature type="domain" description="C3H1-type" evidence="3">
    <location>
        <begin position="456"/>
        <end position="478"/>
    </location>
</feature>
<accession>A0ABR3GDH9</accession>
<dbReference type="PROSITE" id="PS50103">
    <property type="entry name" value="ZF_C3H1"/>
    <property type="match status" value="2"/>
</dbReference>
<reference evidence="4 5" key="1">
    <citation type="submission" date="2024-02" db="EMBL/GenBank/DDBJ databases">
        <title>Discinaceae phylogenomics.</title>
        <authorList>
            <person name="Dirks A.C."/>
            <person name="James T.Y."/>
        </authorList>
    </citation>
    <scope>NUCLEOTIDE SEQUENCE [LARGE SCALE GENOMIC DNA]</scope>
    <source>
        <strain evidence="4 5">ACD0624</strain>
    </source>
</reference>
<feature type="compositionally biased region" description="Acidic residues" evidence="2">
    <location>
        <begin position="248"/>
        <end position="275"/>
    </location>
</feature>
<name>A0ABR3GDH9_9PEZI</name>
<feature type="region of interest" description="Disordered" evidence="2">
    <location>
        <begin position="319"/>
        <end position="346"/>
    </location>
</feature>
<feature type="zinc finger region" description="C3H1-type" evidence="1">
    <location>
        <begin position="456"/>
        <end position="478"/>
    </location>
</feature>
<sequence>MAFIPSNLLVETPLISLFDDDSNCPPLIYTTLSPQILNSGSVRSRVLRAPTPDLIDLTEHSSEGKLYDEIYQKNLLKFLATGGFAARKTAAELSANAPIIHSIIDEPISTDGYSNSLTHQQEFIAEGIPTDVVDYDGGSSTEFEFEPREVGDEMLVCLSDETVQPPFKNSKGGDSVWRRPSLVGELVNLPDEIAEPNILISQENFDKSCQGGGMGNYEKFMLLFDEAEQQHSGSEAEEEEEAKHGDGDGDGDGDGNGDDDDYDDEEEEEEEEEEDYARNSQDNIGPRLVQSSDAERSAGSEDCASLFDLTTSGYLASESSLSQEELNSNGGSPSMACPPSPTHLPDTQATTRRLVRINLPNQALCKMHQDPRFIGFCHAWIRRPDLCRRGVNCSFSHEYPPALAREYGMIAVYVKPNGKEVKDVAEFLNLEEAFVKTQCRLDEGVNSQSAGGYKGQCRGFLRNECPHGDQCRFKHPKSAVERGKLVPEDLRKFASGKHRTYCRPDGRGGVDTGYGSWRKGQYNSPAATAVFPRPSPTVVHPTNSGRAKDYNYWGEEIAGPDLADYWAKSPPAMISRPASREQAYVAEAMTYKQPFRGESRREVLEDFYRPHATPRAASGFPMRAESAETRRGAGWRKISEKEYSLPHVEQEKEVGQNMINFPDTRIERVRGEDGPSHVRQNRTRGTELNNDGYGTADSDWIKSLKEMLAQKCEPTMLKAEGELGALMDFD</sequence>
<keyword evidence="5" id="KW-1185">Reference proteome</keyword>
<evidence type="ECO:0000313" key="4">
    <source>
        <dbReference type="EMBL" id="KAL0633626.1"/>
    </source>
</evidence>
<evidence type="ECO:0000313" key="5">
    <source>
        <dbReference type="Proteomes" id="UP001447188"/>
    </source>
</evidence>
<dbReference type="InterPro" id="IPR000571">
    <property type="entry name" value="Znf_CCCH"/>
</dbReference>
<keyword evidence="1" id="KW-0862">Zinc</keyword>
<dbReference type="Proteomes" id="UP001447188">
    <property type="component" value="Unassembled WGS sequence"/>
</dbReference>
<comment type="caution">
    <text evidence="4">The sequence shown here is derived from an EMBL/GenBank/DDBJ whole genome shotgun (WGS) entry which is preliminary data.</text>
</comment>
<gene>
    <name evidence="4" type="ORF">Q9L58_007450</name>
</gene>
<feature type="zinc finger region" description="C3H1-type" evidence="1">
    <location>
        <begin position="376"/>
        <end position="400"/>
    </location>
</feature>
<evidence type="ECO:0000259" key="3">
    <source>
        <dbReference type="PROSITE" id="PS50103"/>
    </source>
</evidence>
<evidence type="ECO:0000256" key="2">
    <source>
        <dbReference type="SAM" id="MobiDB-lite"/>
    </source>
</evidence>
<keyword evidence="1" id="KW-0479">Metal-binding</keyword>
<protein>
    <recommendedName>
        <fullName evidence="3">C3H1-type domain-containing protein</fullName>
    </recommendedName>
</protein>
<feature type="compositionally biased region" description="Low complexity" evidence="2">
    <location>
        <begin position="319"/>
        <end position="329"/>
    </location>
</feature>
<proteinExistence type="predicted"/>
<feature type="region of interest" description="Disordered" evidence="2">
    <location>
        <begin position="669"/>
        <end position="691"/>
    </location>
</feature>
<evidence type="ECO:0000256" key="1">
    <source>
        <dbReference type="PROSITE-ProRule" id="PRU00723"/>
    </source>
</evidence>